<accession>A0A8H3VIR0</accession>
<evidence type="ECO:0000256" key="6">
    <source>
        <dbReference type="RuleBase" id="RU000461"/>
    </source>
</evidence>
<dbReference type="PANTHER" id="PTHR24305">
    <property type="entry name" value="CYTOCHROME P450"/>
    <property type="match status" value="1"/>
</dbReference>
<keyword evidence="5 6" id="KW-0349">Heme</keyword>
<dbReference type="PRINTS" id="PR00463">
    <property type="entry name" value="EP450I"/>
</dbReference>
<evidence type="ECO:0000256" key="1">
    <source>
        <dbReference type="ARBA" id="ARBA00001971"/>
    </source>
</evidence>
<sequence>MLLDTFASLIRDFWPLIVPSVVVAYFLRNKYGYGIHRYPGPFLAGFTDLWRFCDAYGRKSEKTFIALHDKYGDVVRIGPNALSFADPKALKTIYGLNKGFTKSEFYPVQQGVVKGKRLPSLFSTTDEGYHARYRRCVNNIFAMSSLVSYEPLVDSTTALFLSQTEKLFASRDATCSFSQWLQFYAFDVIGELTWSKPIGFIEKNKDIDGIIAFISRFLDYAGPIGQLPILDHLLNKNIVKMYLQRHFNLFPSEFPATKFALDRSAARSSEMELIKTKGLSALPANEPHGIDFLSKFTQAQYEHPDIMTDNLVLTSCLSMVLAGSETTAISLSSIFYHLLRNPPCYQKLMQELNNAVETGTIAPSTSEIVTWKTSQTLPYLDAVVQESFRLHPAAGLMLERVTPASGLSILDHAIPGGTIVGCNAWVLHRRPEIFGSDVDVFRPERWLEADAPALKEMKATMFQFGAGARTCIGRSISLLEIYKLVPSFLRRFEIYDAMNVYDRSPCTRHSAVDSGYIACFSKMTSHLAKFTIAVYTIRVHHLQDDSKFPDRAWTRQT</sequence>
<keyword evidence="6" id="KW-0503">Monooxygenase</keyword>
<proteinExistence type="inferred from homology"/>
<evidence type="ECO:0000256" key="3">
    <source>
        <dbReference type="ARBA" id="ARBA00022723"/>
    </source>
</evidence>
<dbReference type="GO" id="GO:0016705">
    <property type="term" value="F:oxidoreductase activity, acting on paired donors, with incorporation or reduction of molecular oxygen"/>
    <property type="evidence" value="ECO:0007669"/>
    <property type="project" value="InterPro"/>
</dbReference>
<organism evidence="7 8">
    <name type="scientific">Venturia inaequalis</name>
    <name type="common">Apple scab fungus</name>
    <dbReference type="NCBI Taxonomy" id="5025"/>
    <lineage>
        <taxon>Eukaryota</taxon>
        <taxon>Fungi</taxon>
        <taxon>Dikarya</taxon>
        <taxon>Ascomycota</taxon>
        <taxon>Pezizomycotina</taxon>
        <taxon>Dothideomycetes</taxon>
        <taxon>Pleosporomycetidae</taxon>
        <taxon>Venturiales</taxon>
        <taxon>Venturiaceae</taxon>
        <taxon>Venturia</taxon>
    </lineage>
</organism>
<dbReference type="InterPro" id="IPR036396">
    <property type="entry name" value="Cyt_P450_sf"/>
</dbReference>
<dbReference type="Gene3D" id="1.10.630.10">
    <property type="entry name" value="Cytochrome P450"/>
    <property type="match status" value="1"/>
</dbReference>
<dbReference type="GO" id="GO:0004497">
    <property type="term" value="F:monooxygenase activity"/>
    <property type="evidence" value="ECO:0007669"/>
    <property type="project" value="UniProtKB-KW"/>
</dbReference>
<evidence type="ECO:0000256" key="2">
    <source>
        <dbReference type="ARBA" id="ARBA00010617"/>
    </source>
</evidence>
<dbReference type="AlphaFoldDB" id="A0A8H3VIR0"/>
<dbReference type="SUPFAM" id="SSF48264">
    <property type="entry name" value="Cytochrome P450"/>
    <property type="match status" value="1"/>
</dbReference>
<dbReference type="PRINTS" id="PR00385">
    <property type="entry name" value="P450"/>
</dbReference>
<feature type="binding site" description="axial binding residue" evidence="5">
    <location>
        <position position="471"/>
    </location>
    <ligand>
        <name>heme</name>
        <dbReference type="ChEBI" id="CHEBI:30413"/>
    </ligand>
    <ligandPart>
        <name>Fe</name>
        <dbReference type="ChEBI" id="CHEBI:18248"/>
    </ligandPart>
</feature>
<dbReference type="GO" id="GO:0005506">
    <property type="term" value="F:iron ion binding"/>
    <property type="evidence" value="ECO:0007669"/>
    <property type="project" value="InterPro"/>
</dbReference>
<dbReference type="GO" id="GO:0020037">
    <property type="term" value="F:heme binding"/>
    <property type="evidence" value="ECO:0007669"/>
    <property type="project" value="InterPro"/>
</dbReference>
<reference evidence="7 8" key="1">
    <citation type="submission" date="2018-12" db="EMBL/GenBank/DDBJ databases">
        <title>Venturia inaequalis Genome Resource.</title>
        <authorList>
            <person name="Lichtner F.J."/>
        </authorList>
    </citation>
    <scope>NUCLEOTIDE SEQUENCE [LARGE SCALE GENOMIC DNA]</scope>
    <source>
        <strain evidence="7 8">120213</strain>
    </source>
</reference>
<name>A0A8H3VIR0_VENIN</name>
<dbReference type="PROSITE" id="PS00086">
    <property type="entry name" value="CYTOCHROME_P450"/>
    <property type="match status" value="1"/>
</dbReference>
<dbReference type="InterPro" id="IPR002401">
    <property type="entry name" value="Cyt_P450_E_grp-I"/>
</dbReference>
<keyword evidence="3 5" id="KW-0479">Metal-binding</keyword>
<dbReference type="Pfam" id="PF00067">
    <property type="entry name" value="p450"/>
    <property type="match status" value="1"/>
</dbReference>
<evidence type="ECO:0000256" key="5">
    <source>
        <dbReference type="PIRSR" id="PIRSR602401-1"/>
    </source>
</evidence>
<evidence type="ECO:0008006" key="9">
    <source>
        <dbReference type="Google" id="ProtNLM"/>
    </source>
</evidence>
<protein>
    <recommendedName>
        <fullName evidence="9">Pisatin demethylase</fullName>
    </recommendedName>
</protein>
<dbReference type="CDD" id="cd11060">
    <property type="entry name" value="CYP57A1-like"/>
    <property type="match status" value="1"/>
</dbReference>
<dbReference type="FunFam" id="1.10.630.10:FF:000050">
    <property type="entry name" value="Cytochrome P450 monooxygenase"/>
    <property type="match status" value="1"/>
</dbReference>
<dbReference type="InterPro" id="IPR017972">
    <property type="entry name" value="Cyt_P450_CS"/>
</dbReference>
<evidence type="ECO:0000256" key="4">
    <source>
        <dbReference type="ARBA" id="ARBA00023004"/>
    </source>
</evidence>
<dbReference type="InterPro" id="IPR001128">
    <property type="entry name" value="Cyt_P450"/>
</dbReference>
<comment type="cofactor">
    <cofactor evidence="1 5">
        <name>heme</name>
        <dbReference type="ChEBI" id="CHEBI:30413"/>
    </cofactor>
</comment>
<comment type="similarity">
    <text evidence="2 6">Belongs to the cytochrome P450 family.</text>
</comment>
<dbReference type="InterPro" id="IPR050121">
    <property type="entry name" value="Cytochrome_P450_monoxygenase"/>
</dbReference>
<keyword evidence="6" id="KW-0560">Oxidoreductase</keyword>
<dbReference type="EMBL" id="WNWS01000008">
    <property type="protein sequence ID" value="KAE9988408.1"/>
    <property type="molecule type" value="Genomic_DNA"/>
</dbReference>
<evidence type="ECO:0000313" key="8">
    <source>
        <dbReference type="Proteomes" id="UP000447873"/>
    </source>
</evidence>
<gene>
    <name evidence="7" type="ORF">EG328_011168</name>
</gene>
<evidence type="ECO:0000313" key="7">
    <source>
        <dbReference type="EMBL" id="KAE9988408.1"/>
    </source>
</evidence>
<keyword evidence="4 5" id="KW-0408">Iron</keyword>
<dbReference type="PANTHER" id="PTHR24305:SF232">
    <property type="entry name" value="P450, PUTATIVE (EUROFUNG)-RELATED"/>
    <property type="match status" value="1"/>
</dbReference>
<dbReference type="Proteomes" id="UP000447873">
    <property type="component" value="Unassembled WGS sequence"/>
</dbReference>
<comment type="caution">
    <text evidence="7">The sequence shown here is derived from an EMBL/GenBank/DDBJ whole genome shotgun (WGS) entry which is preliminary data.</text>
</comment>